<dbReference type="Proteomes" id="UP000000763">
    <property type="component" value="Chromosome 9"/>
</dbReference>
<proteinExistence type="predicted"/>
<accession>Q69LG0</accession>
<dbReference type="AlphaFoldDB" id="Q69LG0"/>
<evidence type="ECO:0000313" key="2">
    <source>
        <dbReference type="Proteomes" id="UP000000763"/>
    </source>
</evidence>
<dbReference type="EMBL" id="AP005839">
    <property type="protein sequence ID" value="BAD34065.1"/>
    <property type="molecule type" value="Genomic_DNA"/>
</dbReference>
<sequence>MAVQEEVDGLATATAAQRKRRWRRLCTPIGCRWRRAHVVAEGDLDGGEGEHGTAAAAAAQTVGGGAPMAHGNDGCSACVASRAPTEK</sequence>
<protein>
    <submittedName>
        <fullName evidence="1">Uncharacterized protein</fullName>
    </submittedName>
</protein>
<name>Q69LG0_ORYSJ</name>
<reference evidence="2" key="2">
    <citation type="journal article" date="2008" name="Nucleic Acids Res.">
        <title>The rice annotation project database (RAP-DB): 2008 update.</title>
        <authorList>
            <consortium name="The rice annotation project (RAP)"/>
        </authorList>
    </citation>
    <scope>GENOME REANNOTATION</scope>
    <source>
        <strain evidence="2">cv. Nipponbare</strain>
    </source>
</reference>
<evidence type="ECO:0000313" key="1">
    <source>
        <dbReference type="EMBL" id="BAD34065.1"/>
    </source>
</evidence>
<reference evidence="2" key="1">
    <citation type="journal article" date="2005" name="Nature">
        <title>The map-based sequence of the rice genome.</title>
        <authorList>
            <consortium name="International rice genome sequencing project (IRGSP)"/>
            <person name="Matsumoto T."/>
            <person name="Wu J."/>
            <person name="Kanamori H."/>
            <person name="Katayose Y."/>
            <person name="Fujisawa M."/>
            <person name="Namiki N."/>
            <person name="Mizuno H."/>
            <person name="Yamamoto K."/>
            <person name="Antonio B.A."/>
            <person name="Baba T."/>
            <person name="Sakata K."/>
            <person name="Nagamura Y."/>
            <person name="Aoki H."/>
            <person name="Arikawa K."/>
            <person name="Arita K."/>
            <person name="Bito T."/>
            <person name="Chiden Y."/>
            <person name="Fujitsuka N."/>
            <person name="Fukunaka R."/>
            <person name="Hamada M."/>
            <person name="Harada C."/>
            <person name="Hayashi A."/>
            <person name="Hijishita S."/>
            <person name="Honda M."/>
            <person name="Hosokawa S."/>
            <person name="Ichikawa Y."/>
            <person name="Idonuma A."/>
            <person name="Iijima M."/>
            <person name="Ikeda M."/>
            <person name="Ikeno M."/>
            <person name="Ito K."/>
            <person name="Ito S."/>
            <person name="Ito T."/>
            <person name="Ito Y."/>
            <person name="Ito Y."/>
            <person name="Iwabuchi A."/>
            <person name="Kamiya K."/>
            <person name="Karasawa W."/>
            <person name="Kurita K."/>
            <person name="Katagiri S."/>
            <person name="Kikuta A."/>
            <person name="Kobayashi H."/>
            <person name="Kobayashi N."/>
            <person name="Machita K."/>
            <person name="Maehara T."/>
            <person name="Masukawa M."/>
            <person name="Mizubayashi T."/>
            <person name="Mukai Y."/>
            <person name="Nagasaki H."/>
            <person name="Nagata Y."/>
            <person name="Naito S."/>
            <person name="Nakashima M."/>
            <person name="Nakama Y."/>
            <person name="Nakamichi Y."/>
            <person name="Nakamura M."/>
            <person name="Meguro A."/>
            <person name="Negishi M."/>
            <person name="Ohta I."/>
            <person name="Ohta T."/>
            <person name="Okamoto M."/>
            <person name="Ono N."/>
            <person name="Saji S."/>
            <person name="Sakaguchi M."/>
            <person name="Sakai K."/>
            <person name="Shibata M."/>
            <person name="Shimokawa T."/>
            <person name="Song J."/>
            <person name="Takazaki Y."/>
            <person name="Terasawa K."/>
            <person name="Tsugane M."/>
            <person name="Tsuji K."/>
            <person name="Ueda S."/>
            <person name="Waki K."/>
            <person name="Yamagata H."/>
            <person name="Yamamoto M."/>
            <person name="Yamamoto S."/>
            <person name="Yamane H."/>
            <person name="Yoshiki S."/>
            <person name="Yoshihara R."/>
            <person name="Yukawa K."/>
            <person name="Zhong H."/>
            <person name="Yano M."/>
            <person name="Yuan Q."/>
            <person name="Ouyang S."/>
            <person name="Liu J."/>
            <person name="Jones K.M."/>
            <person name="Gansberger K."/>
            <person name="Moffat K."/>
            <person name="Hill J."/>
            <person name="Bera J."/>
            <person name="Fadrosh D."/>
            <person name="Jin S."/>
            <person name="Johri S."/>
            <person name="Kim M."/>
            <person name="Overton L."/>
            <person name="Reardon M."/>
            <person name="Tsitrin T."/>
            <person name="Vuong H."/>
            <person name="Weaver B."/>
            <person name="Ciecko A."/>
            <person name="Tallon L."/>
            <person name="Jackson J."/>
            <person name="Pai G."/>
            <person name="Aken S.V."/>
            <person name="Utterback T."/>
            <person name="Reidmuller S."/>
            <person name="Feldblyum T."/>
            <person name="Hsiao J."/>
            <person name="Zismann V."/>
            <person name="Iobst S."/>
            <person name="de Vazeille A.R."/>
            <person name="Buell C.R."/>
            <person name="Ying K."/>
            <person name="Li Y."/>
            <person name="Lu T."/>
            <person name="Huang Y."/>
            <person name="Zhao Q."/>
            <person name="Feng Q."/>
            <person name="Zhang L."/>
            <person name="Zhu J."/>
            <person name="Weng Q."/>
            <person name="Mu J."/>
            <person name="Lu Y."/>
            <person name="Fan D."/>
            <person name="Liu Y."/>
            <person name="Guan J."/>
            <person name="Zhang Y."/>
            <person name="Yu S."/>
            <person name="Liu X."/>
            <person name="Zhang Y."/>
            <person name="Hong G."/>
            <person name="Han B."/>
            <person name="Choisne N."/>
            <person name="Demange N."/>
            <person name="Orjeda G."/>
            <person name="Samain S."/>
            <person name="Cattolico L."/>
            <person name="Pelletier E."/>
            <person name="Couloux A."/>
            <person name="Segurens B."/>
            <person name="Wincker P."/>
            <person name="D'Hont A."/>
            <person name="Scarpelli C."/>
            <person name="Weissenbach J."/>
            <person name="Salanoubat M."/>
            <person name="Quetier F."/>
            <person name="Yu Y."/>
            <person name="Kim H.R."/>
            <person name="Rambo T."/>
            <person name="Currie J."/>
            <person name="Collura K."/>
            <person name="Luo M."/>
            <person name="Yang T."/>
            <person name="Ammiraju J.S.S."/>
            <person name="Engler F."/>
            <person name="Soderlund C."/>
            <person name="Wing R.A."/>
            <person name="Palmer L.E."/>
            <person name="de la Bastide M."/>
            <person name="Spiegel L."/>
            <person name="Nascimento L."/>
            <person name="Zutavern T."/>
            <person name="O'Shaughnessy A."/>
            <person name="Dike S."/>
            <person name="Dedhia N."/>
            <person name="Preston R."/>
            <person name="Balija V."/>
            <person name="McCombie W.R."/>
            <person name="Chow T."/>
            <person name="Chen H."/>
            <person name="Chung M."/>
            <person name="Chen C."/>
            <person name="Shaw J."/>
            <person name="Wu H."/>
            <person name="Hsiao K."/>
            <person name="Chao Y."/>
            <person name="Chu M."/>
            <person name="Cheng C."/>
            <person name="Hour A."/>
            <person name="Lee P."/>
            <person name="Lin S."/>
            <person name="Lin Y."/>
            <person name="Liou J."/>
            <person name="Liu S."/>
            <person name="Hsing Y."/>
            <person name="Raghuvanshi S."/>
            <person name="Mohanty A."/>
            <person name="Bharti A.K."/>
            <person name="Gaur A."/>
            <person name="Gupta V."/>
            <person name="Kumar D."/>
            <person name="Ravi V."/>
            <person name="Vij S."/>
            <person name="Kapur A."/>
            <person name="Khurana P."/>
            <person name="Khurana P."/>
            <person name="Khurana J.P."/>
            <person name="Tyagi A.K."/>
            <person name="Gaikwad K."/>
            <person name="Singh A."/>
            <person name="Dalal V."/>
            <person name="Srivastava S."/>
            <person name="Dixit A."/>
            <person name="Pal A.K."/>
            <person name="Ghazi I.A."/>
            <person name="Yadav M."/>
            <person name="Pandit A."/>
            <person name="Bhargava A."/>
            <person name="Sureshbabu K."/>
            <person name="Batra K."/>
            <person name="Sharma T.R."/>
            <person name="Mohapatra T."/>
            <person name="Singh N.K."/>
            <person name="Messing J."/>
            <person name="Nelson A.B."/>
            <person name="Fuks G."/>
            <person name="Kavchok S."/>
            <person name="Keizer G."/>
            <person name="Linton E."/>
            <person name="Llaca V."/>
            <person name="Song R."/>
            <person name="Tanyolac B."/>
            <person name="Young S."/>
            <person name="Ho-Il K."/>
            <person name="Hahn J.H."/>
            <person name="Sangsakoo G."/>
            <person name="Vanavichit A."/>
            <person name="de Mattos Luiz.A.T."/>
            <person name="Zimmer P.D."/>
            <person name="Malone G."/>
            <person name="Dellagostin O."/>
            <person name="de Oliveira A.C."/>
            <person name="Bevan M."/>
            <person name="Bancroft I."/>
            <person name="Minx P."/>
            <person name="Cordum H."/>
            <person name="Wilson R."/>
            <person name="Cheng Z."/>
            <person name="Jin W."/>
            <person name="Jiang J."/>
            <person name="Leong S.A."/>
            <person name="Iwama H."/>
            <person name="Gojobori T."/>
            <person name="Itoh T."/>
            <person name="Niimura Y."/>
            <person name="Fujii Y."/>
            <person name="Habara T."/>
            <person name="Sakai H."/>
            <person name="Sato Y."/>
            <person name="Wilson G."/>
            <person name="Kumar K."/>
            <person name="McCouch S."/>
            <person name="Juretic N."/>
            <person name="Hoen D."/>
            <person name="Wright S."/>
            <person name="Bruskiewich R."/>
            <person name="Bureau T."/>
            <person name="Miyao A."/>
            <person name="Hirochika H."/>
            <person name="Nishikawa T."/>
            <person name="Kadowaki K."/>
            <person name="Sugiura M."/>
            <person name="Burr B."/>
            <person name="Sasaki T."/>
        </authorList>
    </citation>
    <scope>NUCLEOTIDE SEQUENCE [LARGE SCALE GENOMIC DNA]</scope>
    <source>
        <strain evidence="2">cv. Nipponbare</strain>
    </source>
</reference>
<gene>
    <name evidence="1" type="primary">OSJNBa0044K01.21</name>
</gene>
<organism evidence="1 2">
    <name type="scientific">Oryza sativa subsp. japonica</name>
    <name type="common">Rice</name>
    <dbReference type="NCBI Taxonomy" id="39947"/>
    <lineage>
        <taxon>Eukaryota</taxon>
        <taxon>Viridiplantae</taxon>
        <taxon>Streptophyta</taxon>
        <taxon>Embryophyta</taxon>
        <taxon>Tracheophyta</taxon>
        <taxon>Spermatophyta</taxon>
        <taxon>Magnoliopsida</taxon>
        <taxon>Liliopsida</taxon>
        <taxon>Poales</taxon>
        <taxon>Poaceae</taxon>
        <taxon>BOP clade</taxon>
        <taxon>Oryzoideae</taxon>
        <taxon>Oryzeae</taxon>
        <taxon>Oryzinae</taxon>
        <taxon>Oryza</taxon>
        <taxon>Oryza sativa</taxon>
    </lineage>
</organism>